<feature type="transmembrane region" description="Helical" evidence="17">
    <location>
        <begin position="60"/>
        <end position="80"/>
    </location>
</feature>
<dbReference type="RefSeq" id="WP_105735724.1">
    <property type="nucleotide sequence ID" value="NZ_PVBT01000006.1"/>
</dbReference>
<evidence type="ECO:0000256" key="3">
    <source>
        <dbReference type="ARBA" id="ARBA00005189"/>
    </source>
</evidence>
<comment type="caution">
    <text evidence="18">The sequence shown here is derived from an EMBL/GenBank/DDBJ whole genome shotgun (WGS) entry which is preliminary data.</text>
</comment>
<dbReference type="Pfam" id="PF01066">
    <property type="entry name" value="CDP-OH_P_transf"/>
    <property type="match status" value="1"/>
</dbReference>
<evidence type="ECO:0000256" key="17">
    <source>
        <dbReference type="SAM" id="Phobius"/>
    </source>
</evidence>
<keyword evidence="14" id="KW-1208">Phospholipid metabolism</keyword>
<feature type="transmembrane region" description="Helical" evidence="17">
    <location>
        <begin position="12"/>
        <end position="39"/>
    </location>
</feature>
<dbReference type="PIRSF" id="PIRSF000847">
    <property type="entry name" value="Phos_ph_gly_syn"/>
    <property type="match status" value="1"/>
</dbReference>
<dbReference type="AlphaFoldDB" id="A0A2S9JDL9"/>
<reference evidence="18 19" key="1">
    <citation type="submission" date="2018-02" db="EMBL/GenBank/DDBJ databases">
        <title>The draft genome of Phyllobacterium myrsinacearum DSM5892.</title>
        <authorList>
            <person name="Li L."/>
            <person name="Liu L."/>
            <person name="Zhang X."/>
            <person name="Wang T."/>
        </authorList>
    </citation>
    <scope>NUCLEOTIDE SEQUENCE [LARGE SCALE GENOMIC DNA]</scope>
    <source>
        <strain evidence="18 19">DSM 5892</strain>
    </source>
</reference>
<evidence type="ECO:0000256" key="4">
    <source>
        <dbReference type="ARBA" id="ARBA00010441"/>
    </source>
</evidence>
<evidence type="ECO:0000256" key="2">
    <source>
        <dbReference type="ARBA" id="ARBA00005042"/>
    </source>
</evidence>
<evidence type="ECO:0000256" key="7">
    <source>
        <dbReference type="ARBA" id="ARBA00022516"/>
    </source>
</evidence>
<feature type="transmembrane region" description="Helical" evidence="17">
    <location>
        <begin position="124"/>
        <end position="144"/>
    </location>
</feature>
<dbReference type="PANTHER" id="PTHR14269:SF62">
    <property type="entry name" value="CDP-DIACYLGLYCEROL--GLYCEROL-3-PHOSPHATE 3-PHOSPHATIDYLTRANSFERASE 1, CHLOROPLASTIC"/>
    <property type="match status" value="1"/>
</dbReference>
<accession>A0A2S9JDL9</accession>
<keyword evidence="9 17" id="KW-0812">Transmembrane</keyword>
<evidence type="ECO:0000256" key="10">
    <source>
        <dbReference type="ARBA" id="ARBA00022989"/>
    </source>
</evidence>
<evidence type="ECO:0000256" key="11">
    <source>
        <dbReference type="ARBA" id="ARBA00023098"/>
    </source>
</evidence>
<dbReference type="GO" id="GO:0016020">
    <property type="term" value="C:membrane"/>
    <property type="evidence" value="ECO:0007669"/>
    <property type="project" value="UniProtKB-SubCell"/>
</dbReference>
<dbReference type="FunFam" id="1.20.120.1760:FF:000033">
    <property type="entry name" value="CDP-alcohol phosphatidyltransferase"/>
    <property type="match status" value="1"/>
</dbReference>
<evidence type="ECO:0000256" key="9">
    <source>
        <dbReference type="ARBA" id="ARBA00022692"/>
    </source>
</evidence>
<comment type="pathway">
    <text evidence="2">Phospholipid metabolism; phosphatidylglycerol biosynthesis; phosphatidylglycerol from CDP-diacylglycerol: step 1/2.</text>
</comment>
<keyword evidence="7" id="KW-0444">Lipid biosynthesis</keyword>
<comment type="catalytic activity">
    <reaction evidence="15">
        <text>a CDP-1,2-diacyl-sn-glycerol + sn-glycerol 3-phosphate = a 1,2-diacyl-sn-glycero-3-phospho-(1'-sn-glycero-3'-phosphate) + CMP + H(+)</text>
        <dbReference type="Rhea" id="RHEA:12593"/>
        <dbReference type="ChEBI" id="CHEBI:15378"/>
        <dbReference type="ChEBI" id="CHEBI:57597"/>
        <dbReference type="ChEBI" id="CHEBI:58332"/>
        <dbReference type="ChEBI" id="CHEBI:60110"/>
        <dbReference type="ChEBI" id="CHEBI:60377"/>
        <dbReference type="EC" id="2.7.8.5"/>
    </reaction>
</comment>
<evidence type="ECO:0000256" key="12">
    <source>
        <dbReference type="ARBA" id="ARBA00023136"/>
    </source>
</evidence>
<keyword evidence="10 17" id="KW-1133">Transmembrane helix</keyword>
<keyword evidence="12 17" id="KW-0472">Membrane</keyword>
<evidence type="ECO:0000313" key="19">
    <source>
        <dbReference type="Proteomes" id="UP000238563"/>
    </source>
</evidence>
<dbReference type="InterPro" id="IPR050324">
    <property type="entry name" value="CDP-alcohol_PTase-I"/>
</dbReference>
<dbReference type="PANTHER" id="PTHR14269">
    <property type="entry name" value="CDP-DIACYLGLYCEROL--GLYCEROL-3-PHOSPHATE 3-PHOSPHATIDYLTRANSFERASE-RELATED"/>
    <property type="match status" value="1"/>
</dbReference>
<evidence type="ECO:0000256" key="5">
    <source>
        <dbReference type="ARBA" id="ARBA00013170"/>
    </source>
</evidence>
<protein>
    <recommendedName>
        <fullName evidence="6">CDP-diacylglycerol--glycerol-3-phosphate 3-phosphatidyltransferase</fullName>
        <ecNumber evidence="5">2.7.8.5</ecNumber>
    </recommendedName>
</protein>
<dbReference type="InterPro" id="IPR043130">
    <property type="entry name" value="CDP-OH_PTrfase_TM_dom"/>
</dbReference>
<comment type="pathway">
    <text evidence="3">Lipid metabolism.</text>
</comment>
<evidence type="ECO:0000256" key="16">
    <source>
        <dbReference type="RuleBase" id="RU003750"/>
    </source>
</evidence>
<dbReference type="EC" id="2.7.8.5" evidence="5"/>
<evidence type="ECO:0000256" key="1">
    <source>
        <dbReference type="ARBA" id="ARBA00004141"/>
    </source>
</evidence>
<dbReference type="Proteomes" id="UP000238563">
    <property type="component" value="Unassembled WGS sequence"/>
</dbReference>
<dbReference type="GO" id="GO:0008444">
    <property type="term" value="F:CDP-diacylglycerol-glycerol-3-phosphate 3-phosphatidyltransferase activity"/>
    <property type="evidence" value="ECO:0007669"/>
    <property type="project" value="UniProtKB-EC"/>
</dbReference>
<dbReference type="OrthoDB" id="9796672at2"/>
<evidence type="ECO:0000256" key="14">
    <source>
        <dbReference type="ARBA" id="ARBA00023264"/>
    </source>
</evidence>
<evidence type="ECO:0000256" key="13">
    <source>
        <dbReference type="ARBA" id="ARBA00023209"/>
    </source>
</evidence>
<gene>
    <name evidence="18" type="ORF">C5750_19215</name>
</gene>
<evidence type="ECO:0000256" key="8">
    <source>
        <dbReference type="ARBA" id="ARBA00022679"/>
    </source>
</evidence>
<dbReference type="InterPro" id="IPR000462">
    <property type="entry name" value="CDP-OH_P_trans"/>
</dbReference>
<name>A0A2S9JDL9_9HYPH</name>
<keyword evidence="8 16" id="KW-0808">Transferase</keyword>
<dbReference type="InterPro" id="IPR004570">
    <property type="entry name" value="Phosphatidylglycerol_P_synth"/>
</dbReference>
<dbReference type="PROSITE" id="PS00379">
    <property type="entry name" value="CDP_ALCOHOL_P_TRANSF"/>
    <property type="match status" value="1"/>
</dbReference>
<proteinExistence type="inferred from homology"/>
<keyword evidence="19" id="KW-1185">Reference proteome</keyword>
<sequence>MTIPNYITIFRFILVPFIVMALLSGSVGAALAGFVVAGVSDGVDGYIARRYDQRSELGAYLDPMADKLLLVTLFVVLGFLNELPVWLVVIVVSRDILIISAVLLSTVMANPVEMRPLFVSKANTALQIVLVAFTLADMTFQFSFGAGRTILVWMVALLTAASSTAYLVAWTQHMAGYEQNRKQDEDDTTGRT</sequence>
<comment type="subcellular location">
    <subcellularLocation>
        <location evidence="1">Membrane</location>
        <topology evidence="1">Multi-pass membrane protein</topology>
    </subcellularLocation>
</comment>
<organism evidence="18 19">
    <name type="scientific">Phyllobacterium myrsinacearum</name>
    <dbReference type="NCBI Taxonomy" id="28101"/>
    <lineage>
        <taxon>Bacteria</taxon>
        <taxon>Pseudomonadati</taxon>
        <taxon>Pseudomonadota</taxon>
        <taxon>Alphaproteobacteria</taxon>
        <taxon>Hyphomicrobiales</taxon>
        <taxon>Phyllobacteriaceae</taxon>
        <taxon>Phyllobacterium</taxon>
    </lineage>
</organism>
<evidence type="ECO:0000256" key="15">
    <source>
        <dbReference type="ARBA" id="ARBA00048586"/>
    </source>
</evidence>
<keyword evidence="13" id="KW-0594">Phospholipid biosynthesis</keyword>
<evidence type="ECO:0000313" key="18">
    <source>
        <dbReference type="EMBL" id="PRD50978.1"/>
    </source>
</evidence>
<keyword evidence="11" id="KW-0443">Lipid metabolism</keyword>
<dbReference type="GO" id="GO:0046474">
    <property type="term" value="P:glycerophospholipid biosynthetic process"/>
    <property type="evidence" value="ECO:0007669"/>
    <property type="project" value="TreeGrafter"/>
</dbReference>
<dbReference type="InterPro" id="IPR048254">
    <property type="entry name" value="CDP_ALCOHOL_P_TRANSF_CS"/>
</dbReference>
<comment type="similarity">
    <text evidence="4 16">Belongs to the CDP-alcohol phosphatidyltransferase class-I family.</text>
</comment>
<dbReference type="EMBL" id="PVBT01000006">
    <property type="protein sequence ID" value="PRD50978.1"/>
    <property type="molecule type" value="Genomic_DNA"/>
</dbReference>
<feature type="transmembrane region" description="Helical" evidence="17">
    <location>
        <begin position="150"/>
        <end position="171"/>
    </location>
</feature>
<dbReference type="Gene3D" id="1.20.120.1760">
    <property type="match status" value="1"/>
</dbReference>
<evidence type="ECO:0000256" key="6">
    <source>
        <dbReference type="ARBA" id="ARBA00014944"/>
    </source>
</evidence>